<accession>V6SSN8</accession>
<evidence type="ECO:0000313" key="2">
    <source>
        <dbReference type="Proteomes" id="UP000018004"/>
    </source>
</evidence>
<evidence type="ECO:0000313" key="1">
    <source>
        <dbReference type="EMBL" id="ESU29479.1"/>
    </source>
</evidence>
<comment type="caution">
    <text evidence="1">The sequence shown here is derived from an EMBL/GenBank/DDBJ whole genome shotgun (WGS) entry which is preliminary data.</text>
</comment>
<protein>
    <submittedName>
        <fullName evidence="1">Uncharacterized protein</fullName>
    </submittedName>
</protein>
<organism evidence="1 2">
    <name type="scientific">Flavobacterium limnosediminis JC2902</name>
    <dbReference type="NCBI Taxonomy" id="1341181"/>
    <lineage>
        <taxon>Bacteria</taxon>
        <taxon>Pseudomonadati</taxon>
        <taxon>Bacteroidota</taxon>
        <taxon>Flavobacteriia</taxon>
        <taxon>Flavobacteriales</taxon>
        <taxon>Flavobacteriaceae</taxon>
        <taxon>Flavobacterium</taxon>
    </lineage>
</organism>
<sequence>MHNHTIYTVFSVVYYERKTYIWFNTYKGFRLQFVKKELKSYLKLCLENYYCI</sequence>
<reference evidence="1 2" key="1">
    <citation type="submission" date="2013-08" db="EMBL/GenBank/DDBJ databases">
        <title>Flavobacterium limnosediminis JC2902 genome sequencing.</title>
        <authorList>
            <person name="Lee K."/>
            <person name="Yi H."/>
            <person name="Park S."/>
            <person name="Chun J."/>
        </authorList>
    </citation>
    <scope>NUCLEOTIDE SEQUENCE [LARGE SCALE GENOMIC DNA]</scope>
    <source>
        <strain evidence="1 2">JC2902</strain>
    </source>
</reference>
<dbReference type="Proteomes" id="UP000018004">
    <property type="component" value="Unassembled WGS sequence"/>
</dbReference>
<dbReference type="AlphaFoldDB" id="V6SSN8"/>
<name>V6SSN8_9FLAO</name>
<keyword evidence="2" id="KW-1185">Reference proteome</keyword>
<dbReference type="EMBL" id="AVGG01000002">
    <property type="protein sequence ID" value="ESU29479.1"/>
    <property type="molecule type" value="Genomic_DNA"/>
</dbReference>
<proteinExistence type="predicted"/>
<gene>
    <name evidence="1" type="ORF">FLJC2902T_08840</name>
</gene>